<dbReference type="Proteomes" id="UP000481153">
    <property type="component" value="Unassembled WGS sequence"/>
</dbReference>
<evidence type="ECO:0000313" key="4">
    <source>
        <dbReference type="Proteomes" id="UP000481153"/>
    </source>
</evidence>
<proteinExistence type="predicted"/>
<evidence type="ECO:0000256" key="2">
    <source>
        <dbReference type="SAM" id="SignalP"/>
    </source>
</evidence>
<evidence type="ECO:0000313" key="3">
    <source>
        <dbReference type="EMBL" id="KAF0743616.1"/>
    </source>
</evidence>
<feature type="region of interest" description="Disordered" evidence="1">
    <location>
        <begin position="55"/>
        <end position="105"/>
    </location>
</feature>
<comment type="caution">
    <text evidence="3">The sequence shown here is derived from an EMBL/GenBank/DDBJ whole genome shotgun (WGS) entry which is preliminary data.</text>
</comment>
<accession>A0A6G0XT62</accession>
<reference evidence="3 4" key="1">
    <citation type="submission" date="2019-07" db="EMBL/GenBank/DDBJ databases">
        <title>Genomics analysis of Aphanomyces spp. identifies a new class of oomycete effector associated with host adaptation.</title>
        <authorList>
            <person name="Gaulin E."/>
        </authorList>
    </citation>
    <scope>NUCLEOTIDE SEQUENCE [LARGE SCALE GENOMIC DNA]</scope>
    <source>
        <strain evidence="3 4">ATCC 201684</strain>
    </source>
</reference>
<evidence type="ECO:0008006" key="5">
    <source>
        <dbReference type="Google" id="ProtNLM"/>
    </source>
</evidence>
<feature type="signal peptide" evidence="2">
    <location>
        <begin position="1"/>
        <end position="19"/>
    </location>
</feature>
<organism evidence="3 4">
    <name type="scientific">Aphanomyces euteiches</name>
    <dbReference type="NCBI Taxonomy" id="100861"/>
    <lineage>
        <taxon>Eukaryota</taxon>
        <taxon>Sar</taxon>
        <taxon>Stramenopiles</taxon>
        <taxon>Oomycota</taxon>
        <taxon>Saprolegniomycetes</taxon>
        <taxon>Saprolegniales</taxon>
        <taxon>Verrucalvaceae</taxon>
        <taxon>Aphanomyces</taxon>
    </lineage>
</organism>
<gene>
    <name evidence="3" type="ORF">Ae201684_001757</name>
</gene>
<protein>
    <recommendedName>
        <fullName evidence="5">RxLR effector protein</fullName>
    </recommendedName>
</protein>
<feature type="chain" id="PRO_5026081857" description="RxLR effector protein" evidence="2">
    <location>
        <begin position="20"/>
        <end position="105"/>
    </location>
</feature>
<name>A0A6G0XT62_9STRA</name>
<feature type="compositionally biased region" description="Polar residues" evidence="1">
    <location>
        <begin position="91"/>
        <end position="105"/>
    </location>
</feature>
<keyword evidence="4" id="KW-1185">Reference proteome</keyword>
<dbReference type="VEuPathDB" id="FungiDB:AeMF1_019346"/>
<dbReference type="EMBL" id="VJMJ01000013">
    <property type="protein sequence ID" value="KAF0743616.1"/>
    <property type="molecule type" value="Genomic_DNA"/>
</dbReference>
<sequence>MRIALFLAVLVAIFATAEANPRRRWQEMASAALAQKAKQTPTWLRAAREFRNNLGQGEAEDRLERKVPPVRQGSLPRQRSYSAHQKPAPQTAIQKMASQRRNGRS</sequence>
<keyword evidence="2" id="KW-0732">Signal</keyword>
<evidence type="ECO:0000256" key="1">
    <source>
        <dbReference type="SAM" id="MobiDB-lite"/>
    </source>
</evidence>
<dbReference type="AlphaFoldDB" id="A0A6G0XT62"/>